<feature type="region of interest" description="Disordered" evidence="1">
    <location>
        <begin position="55"/>
        <end position="80"/>
    </location>
</feature>
<dbReference type="PROSITE" id="PS50222">
    <property type="entry name" value="EF_HAND_2"/>
    <property type="match status" value="1"/>
</dbReference>
<reference evidence="4" key="2">
    <citation type="submission" date="2020-09" db="EMBL/GenBank/DDBJ databases">
        <authorList>
            <person name="Sun Q."/>
            <person name="Zhou Y."/>
        </authorList>
    </citation>
    <scope>NUCLEOTIDE SEQUENCE</scope>
    <source>
        <strain evidence="4">CGMCC 1.15880</strain>
    </source>
</reference>
<dbReference type="GO" id="GO:0005509">
    <property type="term" value="F:calcium ion binding"/>
    <property type="evidence" value="ECO:0007669"/>
    <property type="project" value="InterPro"/>
</dbReference>
<dbReference type="EMBL" id="BMKA01000007">
    <property type="protein sequence ID" value="GGA30475.1"/>
    <property type="molecule type" value="Genomic_DNA"/>
</dbReference>
<dbReference type="InterPro" id="IPR002048">
    <property type="entry name" value="EF_hand_dom"/>
</dbReference>
<gene>
    <name evidence="4" type="ORF">GCM10011498_34570</name>
</gene>
<proteinExistence type="predicted"/>
<dbReference type="SUPFAM" id="SSF47473">
    <property type="entry name" value="EF-hand"/>
    <property type="match status" value="1"/>
</dbReference>
<sequence length="80" mass="8270">MRKTTMTFAAILATASIAQASNMAEMDANADGALSVEEFTAGHEGVDPAVFTEVDTNKDGLIDPSEYDAATAEDGVLAES</sequence>
<reference evidence="4" key="1">
    <citation type="journal article" date="2014" name="Int. J. Syst. Evol. Microbiol.">
        <title>Complete genome sequence of Corynebacterium casei LMG S-19264T (=DSM 44701T), isolated from a smear-ripened cheese.</title>
        <authorList>
            <consortium name="US DOE Joint Genome Institute (JGI-PGF)"/>
            <person name="Walter F."/>
            <person name="Albersmeier A."/>
            <person name="Kalinowski J."/>
            <person name="Ruckert C."/>
        </authorList>
    </citation>
    <scope>NUCLEOTIDE SEQUENCE</scope>
    <source>
        <strain evidence="4">CGMCC 1.15880</strain>
    </source>
</reference>
<evidence type="ECO:0000256" key="2">
    <source>
        <dbReference type="SAM" id="SignalP"/>
    </source>
</evidence>
<protein>
    <recommendedName>
        <fullName evidence="3">EF-hand domain-containing protein</fullName>
    </recommendedName>
</protein>
<feature type="domain" description="EF-hand" evidence="3">
    <location>
        <begin position="49"/>
        <end position="77"/>
    </location>
</feature>
<feature type="signal peptide" evidence="2">
    <location>
        <begin position="1"/>
        <end position="20"/>
    </location>
</feature>
<evidence type="ECO:0000313" key="4">
    <source>
        <dbReference type="EMBL" id="GGA30475.1"/>
    </source>
</evidence>
<dbReference type="Gene3D" id="1.10.238.10">
    <property type="entry name" value="EF-hand"/>
    <property type="match status" value="1"/>
</dbReference>
<comment type="caution">
    <text evidence="4">The sequence shown here is derived from an EMBL/GenBank/DDBJ whole genome shotgun (WGS) entry which is preliminary data.</text>
</comment>
<dbReference type="Pfam" id="PF13202">
    <property type="entry name" value="EF-hand_5"/>
    <property type="match status" value="2"/>
</dbReference>
<dbReference type="PROSITE" id="PS00018">
    <property type="entry name" value="EF_HAND_1"/>
    <property type="match status" value="1"/>
</dbReference>
<keyword evidence="2" id="KW-0732">Signal</keyword>
<evidence type="ECO:0000313" key="5">
    <source>
        <dbReference type="Proteomes" id="UP000628017"/>
    </source>
</evidence>
<dbReference type="Proteomes" id="UP000628017">
    <property type="component" value="Unassembled WGS sequence"/>
</dbReference>
<evidence type="ECO:0000256" key="1">
    <source>
        <dbReference type="SAM" id="MobiDB-lite"/>
    </source>
</evidence>
<organism evidence="4 5">
    <name type="scientific">Neptunicoccus cionae</name>
    <dbReference type="NCBI Taxonomy" id="2035344"/>
    <lineage>
        <taxon>Bacteria</taxon>
        <taxon>Pseudomonadati</taxon>
        <taxon>Pseudomonadota</taxon>
        <taxon>Alphaproteobacteria</taxon>
        <taxon>Rhodobacterales</taxon>
        <taxon>Paracoccaceae</taxon>
        <taxon>Neptunicoccus</taxon>
    </lineage>
</organism>
<dbReference type="InterPro" id="IPR011992">
    <property type="entry name" value="EF-hand-dom_pair"/>
</dbReference>
<accession>A0A916VSX7</accession>
<feature type="chain" id="PRO_5036975888" description="EF-hand domain-containing protein" evidence="2">
    <location>
        <begin position="21"/>
        <end position="80"/>
    </location>
</feature>
<name>A0A916VSX7_9RHOB</name>
<dbReference type="InterPro" id="IPR018247">
    <property type="entry name" value="EF_Hand_1_Ca_BS"/>
</dbReference>
<dbReference type="RefSeq" id="WP_188678292.1">
    <property type="nucleotide sequence ID" value="NZ_BMKA01000007.1"/>
</dbReference>
<dbReference type="AlphaFoldDB" id="A0A916VSX7"/>
<evidence type="ECO:0000259" key="3">
    <source>
        <dbReference type="PROSITE" id="PS50222"/>
    </source>
</evidence>
<keyword evidence="5" id="KW-1185">Reference proteome</keyword>